<dbReference type="KEGG" id="cbd:CBUD_0328"/>
<proteinExistence type="inferred from homology"/>
<keyword evidence="3 7" id="KW-0812">Transmembrane</keyword>
<dbReference type="InterPro" id="IPR007060">
    <property type="entry name" value="FtsL/DivIC"/>
</dbReference>
<dbReference type="PANTHER" id="PTHR37485:SF1">
    <property type="entry name" value="CELL DIVISION PROTEIN FTSB"/>
    <property type="match status" value="1"/>
</dbReference>
<feature type="topological domain" description="Periplasmic" evidence="7">
    <location>
        <begin position="22"/>
        <end position="89"/>
    </location>
</feature>
<comment type="subcellular location">
    <subcellularLocation>
        <location evidence="7">Cell inner membrane</location>
        <topology evidence="7">Single-pass type II membrane protein</topology>
    </subcellularLocation>
    <text evidence="7">Localizes to the division septum.</text>
</comment>
<accession>A9KDH8</accession>
<evidence type="ECO:0000256" key="2">
    <source>
        <dbReference type="ARBA" id="ARBA00022618"/>
    </source>
</evidence>
<reference evidence="8 9" key="1">
    <citation type="journal article" date="2009" name="Infect. Immun.">
        <title>Comparative genomics reveal extensive transposon-mediated genomic plasticity and diversity among potential effector proteins within the genus Coxiella.</title>
        <authorList>
            <person name="Beare P.A."/>
            <person name="Unsworth N."/>
            <person name="Andoh M."/>
            <person name="Voth D.E."/>
            <person name="Omsland A."/>
            <person name="Gilk S.D."/>
            <person name="Williams K.P."/>
            <person name="Sobral B.W."/>
            <person name="Kupko J.J.III."/>
            <person name="Porcella S.F."/>
            <person name="Samuel J.E."/>
            <person name="Heinzen R.A."/>
        </authorList>
    </citation>
    <scope>NUCLEOTIDE SEQUENCE [LARGE SCALE GENOMIC DNA]</scope>
    <source>
        <strain evidence="8 9">Dugway 5J108-111</strain>
    </source>
</reference>
<dbReference type="GO" id="GO:0005886">
    <property type="term" value="C:plasma membrane"/>
    <property type="evidence" value="ECO:0007669"/>
    <property type="project" value="UniProtKB-SubCell"/>
</dbReference>
<dbReference type="GO" id="GO:0030428">
    <property type="term" value="C:cell septum"/>
    <property type="evidence" value="ECO:0007669"/>
    <property type="project" value="TreeGrafter"/>
</dbReference>
<dbReference type="SMR" id="A9KDH8"/>
<comment type="function">
    <text evidence="7">Essential cell division protein. May link together the upstream cell division proteins, which are predominantly cytoplasmic, with the downstream cell division proteins, which are predominantly periplasmic.</text>
</comment>
<feature type="topological domain" description="Cytoplasmic" evidence="7">
    <location>
        <begin position="1"/>
        <end position="3"/>
    </location>
</feature>
<keyword evidence="5 7" id="KW-0472">Membrane</keyword>
<evidence type="ECO:0000256" key="6">
    <source>
        <dbReference type="ARBA" id="ARBA00023306"/>
    </source>
</evidence>
<evidence type="ECO:0000256" key="5">
    <source>
        <dbReference type="ARBA" id="ARBA00023136"/>
    </source>
</evidence>
<gene>
    <name evidence="7 8" type="primary">ftsB</name>
    <name evidence="8" type="ordered locus">CBUD_0328</name>
</gene>
<dbReference type="GO" id="GO:0032153">
    <property type="term" value="C:cell division site"/>
    <property type="evidence" value="ECO:0007669"/>
    <property type="project" value="UniProtKB-UniRule"/>
</dbReference>
<evidence type="ECO:0000256" key="7">
    <source>
        <dbReference type="HAMAP-Rule" id="MF_00599"/>
    </source>
</evidence>
<keyword evidence="2 7" id="KW-0132">Cell division</keyword>
<dbReference type="HAMAP" id="MF_00599">
    <property type="entry name" value="FtsB"/>
    <property type="match status" value="1"/>
</dbReference>
<dbReference type="AlphaFoldDB" id="A9KDH8"/>
<sequence>MRPIIAILIALFILLQYQLWFAAGGIVSVHHLNENINHQIMENQKLKDRNTALLADIDDLKHGAEAIEEHARNDLGMIKKNEVFYQIVK</sequence>
<dbReference type="NCBIfam" id="NF002058">
    <property type="entry name" value="PRK00888.1"/>
    <property type="match status" value="1"/>
</dbReference>
<dbReference type="PANTHER" id="PTHR37485">
    <property type="entry name" value="CELL DIVISION PROTEIN FTSB"/>
    <property type="match status" value="1"/>
</dbReference>
<dbReference type="GO" id="GO:0043093">
    <property type="term" value="P:FtsZ-dependent cytokinesis"/>
    <property type="evidence" value="ECO:0007669"/>
    <property type="project" value="UniProtKB-UniRule"/>
</dbReference>
<organism evidence="8 9">
    <name type="scientific">Coxiella burnetii (strain Dugway 5J108-111)</name>
    <dbReference type="NCBI Taxonomy" id="434922"/>
    <lineage>
        <taxon>Bacteria</taxon>
        <taxon>Pseudomonadati</taxon>
        <taxon>Pseudomonadota</taxon>
        <taxon>Gammaproteobacteria</taxon>
        <taxon>Legionellales</taxon>
        <taxon>Coxiellaceae</taxon>
        <taxon>Coxiella</taxon>
    </lineage>
</organism>
<keyword evidence="6 7" id="KW-0131">Cell cycle</keyword>
<evidence type="ECO:0000313" key="9">
    <source>
        <dbReference type="Proteomes" id="UP000008555"/>
    </source>
</evidence>
<dbReference type="RefSeq" id="WP_005770584.1">
    <property type="nucleotide sequence ID" value="NC_009727.1"/>
</dbReference>
<keyword evidence="7" id="KW-0997">Cell inner membrane</keyword>
<dbReference type="Pfam" id="PF04977">
    <property type="entry name" value="DivIC"/>
    <property type="match status" value="1"/>
</dbReference>
<evidence type="ECO:0000313" key="8">
    <source>
        <dbReference type="EMBL" id="ABS78160.1"/>
    </source>
</evidence>
<dbReference type="InterPro" id="IPR023081">
    <property type="entry name" value="Cell_div_FtsB"/>
</dbReference>
<evidence type="ECO:0000256" key="4">
    <source>
        <dbReference type="ARBA" id="ARBA00022989"/>
    </source>
</evidence>
<comment type="subunit">
    <text evidence="7">Part of a complex composed of FtsB, FtsL and FtsQ.</text>
</comment>
<comment type="similarity">
    <text evidence="7">Belongs to the FtsB family.</text>
</comment>
<keyword evidence="4 7" id="KW-1133">Transmembrane helix</keyword>
<evidence type="ECO:0000256" key="1">
    <source>
        <dbReference type="ARBA" id="ARBA00022475"/>
    </source>
</evidence>
<dbReference type="EMBL" id="CP000733">
    <property type="protein sequence ID" value="ABS78160.1"/>
    <property type="molecule type" value="Genomic_DNA"/>
</dbReference>
<evidence type="ECO:0000256" key="3">
    <source>
        <dbReference type="ARBA" id="ARBA00022692"/>
    </source>
</evidence>
<name>A9KDH8_COXBN</name>
<dbReference type="Proteomes" id="UP000008555">
    <property type="component" value="Chromosome"/>
</dbReference>
<protein>
    <recommendedName>
        <fullName evidence="7">Cell division protein FtsB</fullName>
    </recommendedName>
</protein>
<dbReference type="HOGENOM" id="CLU_134863_5_2_6"/>
<keyword evidence="1 7" id="KW-1003">Cell membrane</keyword>